<dbReference type="InterPro" id="IPR036922">
    <property type="entry name" value="Rieske_2Fe-2S_sf"/>
</dbReference>
<evidence type="ECO:0000313" key="7">
    <source>
        <dbReference type="EMBL" id="MCW4471667.1"/>
    </source>
</evidence>
<evidence type="ECO:0000256" key="5">
    <source>
        <dbReference type="ARBA" id="ARBA00023014"/>
    </source>
</evidence>
<evidence type="ECO:0000256" key="4">
    <source>
        <dbReference type="ARBA" id="ARBA00023004"/>
    </source>
</evidence>
<dbReference type="SUPFAM" id="SSF50022">
    <property type="entry name" value="ISP domain"/>
    <property type="match status" value="1"/>
</dbReference>
<comment type="caution">
    <text evidence="7">The sequence shown here is derived from an EMBL/GenBank/DDBJ whole genome shotgun (WGS) entry which is preliminary data.</text>
</comment>
<reference evidence="7 8" key="1">
    <citation type="submission" date="2022-10" db="EMBL/GenBank/DDBJ databases">
        <title>Xanthomonas sp. H13-6.</title>
        <authorList>
            <person name="Liu X."/>
            <person name="Deng Z."/>
            <person name="Jiang Y."/>
            <person name="Yu T."/>
            <person name="Ai J."/>
        </authorList>
    </citation>
    <scope>NUCLEOTIDE SEQUENCE [LARGE SCALE GENOMIC DNA]</scope>
    <source>
        <strain evidence="7 8">H13-6</strain>
    </source>
</reference>
<dbReference type="RefSeq" id="WP_265126629.1">
    <property type="nucleotide sequence ID" value="NZ_JAPCHY010000003.1"/>
</dbReference>
<dbReference type="SUPFAM" id="SSF55961">
    <property type="entry name" value="Bet v1-like"/>
    <property type="match status" value="1"/>
</dbReference>
<keyword evidence="8" id="KW-1185">Reference proteome</keyword>
<accession>A0ABT3JT49</accession>
<dbReference type="InterPro" id="IPR017941">
    <property type="entry name" value="Rieske_2Fe-2S"/>
</dbReference>
<dbReference type="GO" id="GO:0051213">
    <property type="term" value="F:dioxygenase activity"/>
    <property type="evidence" value="ECO:0007669"/>
    <property type="project" value="UniProtKB-KW"/>
</dbReference>
<dbReference type="Pfam" id="PF19112">
    <property type="entry name" value="VanA_C"/>
    <property type="match status" value="1"/>
</dbReference>
<proteinExistence type="predicted"/>
<sequence>MNPWPAPLFQHWYAVARSDRLGRKPLAVSVLDRPLVLARDGAGGLLALEDRCPHRQVALSDGCVRHGRLQCPYHGWSFDADGRLRDIPGLPDGQPLPAVKVRSYPLLEHDGLLWLRPSADGEAAPSALARELPPASRRFLWQTRWPAHVLDAMENFLDPLHTHFLHPGLVRQGDRRQRMQVRLQSRDDGFSVDYRGQGEQSGWLYRLFESRRSGEHAHFALPGSARIEYRYASGARVCITLHFTPHSATATDVFATLHVQGRIAPRWAVRLLLWPLLRKVGEQDRRMLERQAWNQARFPGRHGASSPLDLVRAPLEAWWLRGERPQPGERDIELML</sequence>
<gene>
    <name evidence="7" type="ORF">OK345_03995</name>
</gene>
<keyword evidence="1" id="KW-0001">2Fe-2S</keyword>
<keyword evidence="4" id="KW-0408">Iron</keyword>
<name>A0ABT3JT49_9XANT</name>
<dbReference type="InterPro" id="IPR050584">
    <property type="entry name" value="Cholesterol_7-desaturase"/>
</dbReference>
<dbReference type="Proteomes" id="UP001209922">
    <property type="component" value="Unassembled WGS sequence"/>
</dbReference>
<feature type="domain" description="Rieske" evidence="6">
    <location>
        <begin position="12"/>
        <end position="115"/>
    </location>
</feature>
<evidence type="ECO:0000256" key="1">
    <source>
        <dbReference type="ARBA" id="ARBA00022714"/>
    </source>
</evidence>
<keyword evidence="3" id="KW-0560">Oxidoreductase</keyword>
<keyword evidence="5" id="KW-0411">Iron-sulfur</keyword>
<organism evidence="7 8">
    <name type="scientific">Xanthomonas chitinilytica</name>
    <dbReference type="NCBI Taxonomy" id="2989819"/>
    <lineage>
        <taxon>Bacteria</taxon>
        <taxon>Pseudomonadati</taxon>
        <taxon>Pseudomonadota</taxon>
        <taxon>Gammaproteobacteria</taxon>
        <taxon>Lysobacterales</taxon>
        <taxon>Lysobacteraceae</taxon>
        <taxon>Xanthomonas</taxon>
    </lineage>
</organism>
<keyword evidence="2" id="KW-0479">Metal-binding</keyword>
<dbReference type="PANTHER" id="PTHR21266:SF60">
    <property type="entry name" value="3-KETOSTEROID-9-ALPHA-MONOOXYGENASE, OXYGENASE COMPONENT"/>
    <property type="match status" value="1"/>
</dbReference>
<dbReference type="CDD" id="cd03469">
    <property type="entry name" value="Rieske_RO_Alpha_N"/>
    <property type="match status" value="1"/>
</dbReference>
<dbReference type="PROSITE" id="PS51296">
    <property type="entry name" value="RIESKE"/>
    <property type="match status" value="1"/>
</dbReference>
<dbReference type="InterPro" id="IPR044043">
    <property type="entry name" value="VanA_C_cat"/>
</dbReference>
<dbReference type="PANTHER" id="PTHR21266">
    <property type="entry name" value="IRON-SULFUR DOMAIN CONTAINING PROTEIN"/>
    <property type="match status" value="1"/>
</dbReference>
<evidence type="ECO:0000313" key="8">
    <source>
        <dbReference type="Proteomes" id="UP001209922"/>
    </source>
</evidence>
<keyword evidence="7" id="KW-0223">Dioxygenase</keyword>
<evidence type="ECO:0000256" key="2">
    <source>
        <dbReference type="ARBA" id="ARBA00022723"/>
    </source>
</evidence>
<dbReference type="Pfam" id="PF00355">
    <property type="entry name" value="Rieske"/>
    <property type="match status" value="1"/>
</dbReference>
<dbReference type="EMBL" id="JAPCHY010000003">
    <property type="protein sequence ID" value="MCW4471667.1"/>
    <property type="molecule type" value="Genomic_DNA"/>
</dbReference>
<dbReference type="Gene3D" id="2.102.10.10">
    <property type="entry name" value="Rieske [2Fe-2S] iron-sulphur domain"/>
    <property type="match status" value="1"/>
</dbReference>
<evidence type="ECO:0000259" key="6">
    <source>
        <dbReference type="PROSITE" id="PS51296"/>
    </source>
</evidence>
<evidence type="ECO:0000256" key="3">
    <source>
        <dbReference type="ARBA" id="ARBA00023002"/>
    </source>
</evidence>
<dbReference type="Gene3D" id="3.90.380.10">
    <property type="entry name" value="Naphthalene 1,2-dioxygenase Alpha Subunit, Chain A, domain 1"/>
    <property type="match status" value="1"/>
</dbReference>
<protein>
    <submittedName>
        <fullName evidence="7">Aromatic ring-hydroxylating dioxygenase subunit alpha</fullName>
    </submittedName>
</protein>